<reference evidence="1 2" key="1">
    <citation type="submission" date="2023-09" db="EMBL/GenBank/DDBJ databases">
        <authorList>
            <person name="Wang M."/>
        </authorList>
    </citation>
    <scope>NUCLEOTIDE SEQUENCE [LARGE SCALE GENOMIC DNA]</scope>
    <source>
        <strain evidence="1">GT-2023</strain>
        <tissue evidence="1">Liver</tissue>
    </source>
</reference>
<protein>
    <recommendedName>
        <fullName evidence="3">Reverse transcriptase RNase H-like domain-containing protein</fullName>
    </recommendedName>
</protein>
<name>A0ABR3NGN8_9TELE</name>
<evidence type="ECO:0000313" key="1">
    <source>
        <dbReference type="EMBL" id="KAL1276110.1"/>
    </source>
</evidence>
<gene>
    <name evidence="1" type="ORF">QQF64_035733</name>
</gene>
<comment type="caution">
    <text evidence="1">The sequence shown here is derived from an EMBL/GenBank/DDBJ whole genome shotgun (WGS) entry which is preliminary data.</text>
</comment>
<sequence length="133" mass="15385">MLQTDHQALTTLLTTKGLGLAGMRIARWSARLLCLNYELSYKPESENVTADCLSRLPLPPTWWHFSQLNPVLFHWRSSQKNALLSLNCQHCDSNYLQAGLKTRKPFHLSWHNTFISGMNWQHKTAWPLEVHTS</sequence>
<dbReference type="EMBL" id="JAYMGO010000004">
    <property type="protein sequence ID" value="KAL1276110.1"/>
    <property type="molecule type" value="Genomic_DNA"/>
</dbReference>
<organism evidence="1 2">
    <name type="scientific">Cirrhinus molitorella</name>
    <name type="common">mud carp</name>
    <dbReference type="NCBI Taxonomy" id="172907"/>
    <lineage>
        <taxon>Eukaryota</taxon>
        <taxon>Metazoa</taxon>
        <taxon>Chordata</taxon>
        <taxon>Craniata</taxon>
        <taxon>Vertebrata</taxon>
        <taxon>Euteleostomi</taxon>
        <taxon>Actinopterygii</taxon>
        <taxon>Neopterygii</taxon>
        <taxon>Teleostei</taxon>
        <taxon>Ostariophysi</taxon>
        <taxon>Cypriniformes</taxon>
        <taxon>Cyprinidae</taxon>
        <taxon>Labeoninae</taxon>
        <taxon>Labeonini</taxon>
        <taxon>Cirrhinus</taxon>
    </lineage>
</organism>
<evidence type="ECO:0000313" key="2">
    <source>
        <dbReference type="Proteomes" id="UP001558613"/>
    </source>
</evidence>
<accession>A0ABR3NGN8</accession>
<proteinExistence type="predicted"/>
<keyword evidence="2" id="KW-1185">Reference proteome</keyword>
<dbReference type="Proteomes" id="UP001558613">
    <property type="component" value="Unassembled WGS sequence"/>
</dbReference>
<evidence type="ECO:0008006" key="3">
    <source>
        <dbReference type="Google" id="ProtNLM"/>
    </source>
</evidence>